<comment type="similarity">
    <text evidence="2 8">Belongs to the cytochrome P450 family.</text>
</comment>
<keyword evidence="4 8" id="KW-0479">Metal-binding</keyword>
<dbReference type="PANTHER" id="PTHR46696:SF4">
    <property type="entry name" value="BIOTIN BIOSYNTHESIS CYTOCHROME P450"/>
    <property type="match status" value="1"/>
</dbReference>
<gene>
    <name evidence="9" type="ORF">HLB23_22300</name>
</gene>
<evidence type="ECO:0000256" key="1">
    <source>
        <dbReference type="ARBA" id="ARBA00001971"/>
    </source>
</evidence>
<sequence length="412" mass="46073">MADITTATFDLNDPAVIADPYPHYRWLRDEAPVHHTSAPDLWLLSRYDDVVMALRDNVRFSSDLYAAEDFSDNPFNPGQQLPRWVTWLVNRLPPVRTLLTSDPPQHTRFRKKVSRAFAPRRMSALEPRIREITEGLVAELLARAARGERVDLVRDLAGPLPTVVIAELLGIPAERRDDFKRWSDDLTDGLLTGGNTRRMVTSAIAIRVFFGRTIRRRRRHPGDDLISLLITPDADGRLNLFDLVNFCILLLVGGHETTTNLISNAVLALLDRPDLWQQLTEDPAGAATVVEEALRYDGPAQNLLRITTTDVTLHGVTIPAGARVLPLLGSANRDPRHWDSPDDFRLDRNRNDHIAFGIGIHYCIANALARMEAAIALEILAARVPGLTRAGEPVRIPSPVLRGLRSLPMNTR</sequence>
<dbReference type="GO" id="GO:0005506">
    <property type="term" value="F:iron ion binding"/>
    <property type="evidence" value="ECO:0007669"/>
    <property type="project" value="InterPro"/>
</dbReference>
<dbReference type="PROSITE" id="PS00086">
    <property type="entry name" value="CYTOCHROME_P450"/>
    <property type="match status" value="1"/>
</dbReference>
<dbReference type="GO" id="GO:0036199">
    <property type="term" value="F:cholest-4-en-3-one 26-monooxygenase activity"/>
    <property type="evidence" value="ECO:0007669"/>
    <property type="project" value="TreeGrafter"/>
</dbReference>
<dbReference type="EMBL" id="JABELX010000008">
    <property type="protein sequence ID" value="NNH72557.1"/>
    <property type="molecule type" value="Genomic_DNA"/>
</dbReference>
<dbReference type="PRINTS" id="PR00385">
    <property type="entry name" value="P450"/>
</dbReference>
<evidence type="ECO:0000256" key="3">
    <source>
        <dbReference type="ARBA" id="ARBA00022617"/>
    </source>
</evidence>
<comment type="cofactor">
    <cofactor evidence="1">
        <name>heme</name>
        <dbReference type="ChEBI" id="CHEBI:30413"/>
    </cofactor>
</comment>
<reference evidence="9 10" key="1">
    <citation type="submission" date="2020-05" db="EMBL/GenBank/DDBJ databases">
        <title>MicrobeNet Type strains.</title>
        <authorList>
            <person name="Nicholson A.C."/>
        </authorList>
    </citation>
    <scope>NUCLEOTIDE SEQUENCE [LARGE SCALE GENOMIC DNA]</scope>
    <source>
        <strain evidence="9 10">JCM 3224</strain>
    </source>
</reference>
<keyword evidence="5 8" id="KW-0560">Oxidoreductase</keyword>
<dbReference type="Gene3D" id="1.10.630.10">
    <property type="entry name" value="Cytochrome P450"/>
    <property type="match status" value="1"/>
</dbReference>
<evidence type="ECO:0000256" key="7">
    <source>
        <dbReference type="ARBA" id="ARBA00023033"/>
    </source>
</evidence>
<dbReference type="AlphaFoldDB" id="A0A849C9H7"/>
<dbReference type="InterPro" id="IPR036396">
    <property type="entry name" value="Cyt_P450_sf"/>
</dbReference>
<organism evidence="9 10">
    <name type="scientific">Nocardia uniformis</name>
    <dbReference type="NCBI Taxonomy" id="53432"/>
    <lineage>
        <taxon>Bacteria</taxon>
        <taxon>Bacillati</taxon>
        <taxon>Actinomycetota</taxon>
        <taxon>Actinomycetes</taxon>
        <taxon>Mycobacteriales</taxon>
        <taxon>Nocardiaceae</taxon>
        <taxon>Nocardia</taxon>
    </lineage>
</organism>
<keyword evidence="10" id="KW-1185">Reference proteome</keyword>
<evidence type="ECO:0000313" key="10">
    <source>
        <dbReference type="Proteomes" id="UP000586827"/>
    </source>
</evidence>
<dbReference type="PANTHER" id="PTHR46696">
    <property type="entry name" value="P450, PUTATIVE (EUROFUNG)-RELATED"/>
    <property type="match status" value="1"/>
</dbReference>
<dbReference type="InterPro" id="IPR001128">
    <property type="entry name" value="Cyt_P450"/>
</dbReference>
<keyword evidence="6 8" id="KW-0408">Iron</keyword>
<name>A0A849C9H7_9NOCA</name>
<comment type="caution">
    <text evidence="9">The sequence shown here is derived from an EMBL/GenBank/DDBJ whole genome shotgun (WGS) entry which is preliminary data.</text>
</comment>
<dbReference type="FunFam" id="1.10.630.10:FF:000018">
    <property type="entry name" value="Cytochrome P450 monooxygenase"/>
    <property type="match status" value="1"/>
</dbReference>
<dbReference type="InterPro" id="IPR017972">
    <property type="entry name" value="Cyt_P450_CS"/>
</dbReference>
<dbReference type="GO" id="GO:0008395">
    <property type="term" value="F:steroid hydroxylase activity"/>
    <property type="evidence" value="ECO:0007669"/>
    <property type="project" value="TreeGrafter"/>
</dbReference>
<proteinExistence type="inferred from homology"/>
<keyword evidence="3 8" id="KW-0349">Heme</keyword>
<evidence type="ECO:0000256" key="5">
    <source>
        <dbReference type="ARBA" id="ARBA00023002"/>
    </source>
</evidence>
<evidence type="ECO:0000313" key="9">
    <source>
        <dbReference type="EMBL" id="NNH72557.1"/>
    </source>
</evidence>
<dbReference type="Pfam" id="PF00067">
    <property type="entry name" value="p450"/>
    <property type="match status" value="1"/>
</dbReference>
<dbReference type="RefSeq" id="WP_067524963.1">
    <property type="nucleotide sequence ID" value="NZ_JABELX010000008.1"/>
</dbReference>
<dbReference type="PRINTS" id="PR00359">
    <property type="entry name" value="BP450"/>
</dbReference>
<protein>
    <submittedName>
        <fullName evidence="9">Cytochrome P450</fullName>
    </submittedName>
</protein>
<dbReference type="GO" id="GO:0020037">
    <property type="term" value="F:heme binding"/>
    <property type="evidence" value="ECO:0007669"/>
    <property type="project" value="InterPro"/>
</dbReference>
<dbReference type="GO" id="GO:0006707">
    <property type="term" value="P:cholesterol catabolic process"/>
    <property type="evidence" value="ECO:0007669"/>
    <property type="project" value="TreeGrafter"/>
</dbReference>
<dbReference type="Proteomes" id="UP000586827">
    <property type="component" value="Unassembled WGS sequence"/>
</dbReference>
<dbReference type="InterPro" id="IPR002397">
    <property type="entry name" value="Cyt_P450_B"/>
</dbReference>
<dbReference type="SUPFAM" id="SSF48264">
    <property type="entry name" value="Cytochrome P450"/>
    <property type="match status" value="1"/>
</dbReference>
<keyword evidence="7 8" id="KW-0503">Monooxygenase</keyword>
<accession>A0A849C9H7</accession>
<evidence type="ECO:0000256" key="6">
    <source>
        <dbReference type="ARBA" id="ARBA00023004"/>
    </source>
</evidence>
<evidence type="ECO:0000256" key="2">
    <source>
        <dbReference type="ARBA" id="ARBA00010617"/>
    </source>
</evidence>
<evidence type="ECO:0000256" key="8">
    <source>
        <dbReference type="RuleBase" id="RU000461"/>
    </source>
</evidence>
<evidence type="ECO:0000256" key="4">
    <source>
        <dbReference type="ARBA" id="ARBA00022723"/>
    </source>
</evidence>